<keyword evidence="3" id="KW-1185">Reference proteome</keyword>
<dbReference type="InterPro" id="IPR012318">
    <property type="entry name" value="HTH_CRP"/>
</dbReference>
<evidence type="ECO:0000313" key="3">
    <source>
        <dbReference type="Proteomes" id="UP001596152"/>
    </source>
</evidence>
<gene>
    <name evidence="2" type="ORF">ACFPIE_11350</name>
</gene>
<sequence>MQPHAFNENSVRDEPVSWASDTAPDNVALAALLRVGPTRRCEFADGHVIEPDARVVRIVLGGGLGRFAEPDHLCVAWAGPGRTQFDFASKEDHDGPVLQAIGATTVLLVAKQTLHEGLGELATQRWLCRAGEIARKAAEEEAACIGFHAAENRTAKWLLRLQPEPGKPVSVTQERLAQILGIQRTSVNTAMQNLRHRGLLRCRRGKVGILDLPGLRRAACACDRVDIGAADRADALYA</sequence>
<dbReference type="Proteomes" id="UP001596152">
    <property type="component" value="Unassembled WGS sequence"/>
</dbReference>
<dbReference type="InterPro" id="IPR036390">
    <property type="entry name" value="WH_DNA-bd_sf"/>
</dbReference>
<protein>
    <submittedName>
        <fullName evidence="2">Crp/Fnr family transcriptional regulator</fullName>
    </submittedName>
</protein>
<dbReference type="SUPFAM" id="SSF46785">
    <property type="entry name" value="Winged helix' DNA-binding domain"/>
    <property type="match status" value="1"/>
</dbReference>
<feature type="domain" description="HTH crp-type" evidence="1">
    <location>
        <begin position="148"/>
        <end position="213"/>
    </location>
</feature>
<name>A0ABW0FSV0_9CAUL</name>
<dbReference type="SMART" id="SM00419">
    <property type="entry name" value="HTH_CRP"/>
    <property type="match status" value="1"/>
</dbReference>
<dbReference type="RefSeq" id="WP_374036136.1">
    <property type="nucleotide sequence ID" value="NZ_CP169082.1"/>
</dbReference>
<evidence type="ECO:0000259" key="1">
    <source>
        <dbReference type="PROSITE" id="PS51063"/>
    </source>
</evidence>
<reference evidence="3" key="1">
    <citation type="journal article" date="2019" name="Int. J. Syst. Evol. Microbiol.">
        <title>The Global Catalogue of Microorganisms (GCM) 10K type strain sequencing project: providing services to taxonomists for standard genome sequencing and annotation.</title>
        <authorList>
            <consortium name="The Broad Institute Genomics Platform"/>
            <consortium name="The Broad Institute Genome Sequencing Center for Infectious Disease"/>
            <person name="Wu L."/>
            <person name="Ma J."/>
        </authorList>
    </citation>
    <scope>NUCLEOTIDE SEQUENCE [LARGE SCALE GENOMIC DNA]</scope>
    <source>
        <strain evidence="3">JCM 12125</strain>
    </source>
</reference>
<accession>A0ABW0FSV0</accession>
<dbReference type="Gene3D" id="2.60.120.10">
    <property type="entry name" value="Jelly Rolls"/>
    <property type="match status" value="1"/>
</dbReference>
<proteinExistence type="predicted"/>
<dbReference type="EMBL" id="JBHSLF010000021">
    <property type="protein sequence ID" value="MFC5344512.1"/>
    <property type="molecule type" value="Genomic_DNA"/>
</dbReference>
<organism evidence="2 3">
    <name type="scientific">Brevundimonas staleyi</name>
    <dbReference type="NCBI Taxonomy" id="74326"/>
    <lineage>
        <taxon>Bacteria</taxon>
        <taxon>Pseudomonadati</taxon>
        <taxon>Pseudomonadota</taxon>
        <taxon>Alphaproteobacteria</taxon>
        <taxon>Caulobacterales</taxon>
        <taxon>Caulobacteraceae</taxon>
        <taxon>Brevundimonas</taxon>
    </lineage>
</organism>
<dbReference type="InterPro" id="IPR014710">
    <property type="entry name" value="RmlC-like_jellyroll"/>
</dbReference>
<dbReference type="Pfam" id="PF13545">
    <property type="entry name" value="HTH_Crp_2"/>
    <property type="match status" value="1"/>
</dbReference>
<comment type="caution">
    <text evidence="2">The sequence shown here is derived from an EMBL/GenBank/DDBJ whole genome shotgun (WGS) entry which is preliminary data.</text>
</comment>
<dbReference type="PROSITE" id="PS51063">
    <property type="entry name" value="HTH_CRP_2"/>
    <property type="match status" value="1"/>
</dbReference>
<evidence type="ECO:0000313" key="2">
    <source>
        <dbReference type="EMBL" id="MFC5344512.1"/>
    </source>
</evidence>